<organism evidence="1 2">
    <name type="scientific">Myroides odoratus</name>
    <name type="common">Flavobacterium odoratum</name>
    <dbReference type="NCBI Taxonomy" id="256"/>
    <lineage>
        <taxon>Bacteria</taxon>
        <taxon>Pseudomonadati</taxon>
        <taxon>Bacteroidota</taxon>
        <taxon>Flavobacteriia</taxon>
        <taxon>Flavobacteriales</taxon>
        <taxon>Flavobacteriaceae</taxon>
        <taxon>Myroides</taxon>
    </lineage>
</organism>
<protein>
    <submittedName>
        <fullName evidence="1">Uncharacterized protein</fullName>
    </submittedName>
</protein>
<proteinExistence type="predicted"/>
<accession>A0A9Q6Z4X0</accession>
<evidence type="ECO:0000313" key="2">
    <source>
        <dbReference type="Proteomes" id="UP000596202"/>
    </source>
</evidence>
<name>A0A9Q6Z4X0_MYROD</name>
<gene>
    <name evidence="1" type="ORF">I6I88_12110</name>
</gene>
<dbReference type="GeneID" id="93528408"/>
<dbReference type="AlphaFoldDB" id="A0A9Q6Z4X0"/>
<dbReference type="OrthoDB" id="1447143at2"/>
<dbReference type="Proteomes" id="UP000596202">
    <property type="component" value="Chromosome"/>
</dbReference>
<dbReference type="EMBL" id="CP068108">
    <property type="protein sequence ID" value="QQT98956.1"/>
    <property type="molecule type" value="Genomic_DNA"/>
</dbReference>
<reference evidence="1 2" key="1">
    <citation type="submission" date="2021-01" db="EMBL/GenBank/DDBJ databases">
        <title>FDA dAtabase for Regulatory Grade micrObial Sequences (FDA-ARGOS): Supporting development and validation of Infectious Disease Dx tests.</title>
        <authorList>
            <person name="Sproer C."/>
            <person name="Gronow S."/>
            <person name="Severitt S."/>
            <person name="Schroder I."/>
            <person name="Tallon L."/>
            <person name="Sadzewicz L."/>
            <person name="Zhao X."/>
            <person name="Boylan J."/>
            <person name="Ott S."/>
            <person name="Bowen H."/>
            <person name="Vavikolanu K."/>
            <person name="Mehta A."/>
            <person name="Aluvathingal J."/>
            <person name="Nadendla S."/>
            <person name="Lowell S."/>
            <person name="Myers T."/>
            <person name="Yan Y."/>
            <person name="Sichtig H."/>
        </authorList>
    </citation>
    <scope>NUCLEOTIDE SEQUENCE [LARGE SCALE GENOMIC DNA]</scope>
    <source>
        <strain evidence="1 2">FDAARGOS_1131</strain>
    </source>
</reference>
<dbReference type="RefSeq" id="WP_002986395.1">
    <property type="nucleotide sequence ID" value="NZ_CP068108.1"/>
</dbReference>
<sequence length="133" mass="15402">MFNARVLKEEDYQELVSWWKWWKFPPPAQEMLPNNGTCGIILSKDGVNICAGFIYYTNSKMCWIEFIVSNPNYRKSDRKEALLDLINELGDIAKSKGFKVAYTNLKHASLINHFADCQYIKGSIQTTEMIKIL</sequence>
<evidence type="ECO:0000313" key="1">
    <source>
        <dbReference type="EMBL" id="QQT98956.1"/>
    </source>
</evidence>